<feature type="transmembrane region" description="Helical" evidence="1">
    <location>
        <begin position="228"/>
        <end position="247"/>
    </location>
</feature>
<reference evidence="2 3" key="1">
    <citation type="submission" date="2017-08" db="EMBL/GenBank/DDBJ databases">
        <title>Acidophilic green algal genome provides insights into adaptation to an acidic environment.</title>
        <authorList>
            <person name="Hirooka S."/>
            <person name="Hirose Y."/>
            <person name="Kanesaki Y."/>
            <person name="Higuchi S."/>
            <person name="Fujiwara T."/>
            <person name="Onuma R."/>
            <person name="Era A."/>
            <person name="Ohbayashi R."/>
            <person name="Uzuka A."/>
            <person name="Nozaki H."/>
            <person name="Yoshikawa H."/>
            <person name="Miyagishima S.Y."/>
        </authorList>
    </citation>
    <scope>NUCLEOTIDE SEQUENCE [LARGE SCALE GENOMIC DNA]</scope>
    <source>
        <strain evidence="2 3">NIES-2499</strain>
    </source>
</reference>
<proteinExistence type="predicted"/>
<protein>
    <submittedName>
        <fullName evidence="2">Uncharacterized protein</fullName>
    </submittedName>
</protein>
<gene>
    <name evidence="2" type="ORF">CEUSTIGMA_g11951.t1</name>
</gene>
<keyword evidence="3" id="KW-1185">Reference proteome</keyword>
<name>A0A250XP06_9CHLO</name>
<comment type="caution">
    <text evidence="2">The sequence shown here is derived from an EMBL/GenBank/DDBJ whole genome shotgun (WGS) entry which is preliminary data.</text>
</comment>
<evidence type="ECO:0000256" key="1">
    <source>
        <dbReference type="SAM" id="Phobius"/>
    </source>
</evidence>
<organism evidence="2 3">
    <name type="scientific">Chlamydomonas eustigma</name>
    <dbReference type="NCBI Taxonomy" id="1157962"/>
    <lineage>
        <taxon>Eukaryota</taxon>
        <taxon>Viridiplantae</taxon>
        <taxon>Chlorophyta</taxon>
        <taxon>core chlorophytes</taxon>
        <taxon>Chlorophyceae</taxon>
        <taxon>CS clade</taxon>
        <taxon>Chlamydomonadales</taxon>
        <taxon>Chlamydomonadaceae</taxon>
        <taxon>Chlamydomonas</taxon>
    </lineage>
</organism>
<keyword evidence="1" id="KW-0472">Membrane</keyword>
<keyword evidence="1" id="KW-0812">Transmembrane</keyword>
<feature type="transmembrane region" description="Helical" evidence="1">
    <location>
        <begin position="88"/>
        <end position="108"/>
    </location>
</feature>
<accession>A0A250XP06</accession>
<evidence type="ECO:0000313" key="2">
    <source>
        <dbReference type="EMBL" id="GAX84530.1"/>
    </source>
</evidence>
<evidence type="ECO:0000313" key="3">
    <source>
        <dbReference type="Proteomes" id="UP000232323"/>
    </source>
</evidence>
<dbReference type="Proteomes" id="UP000232323">
    <property type="component" value="Unassembled WGS sequence"/>
</dbReference>
<dbReference type="EMBL" id="BEGY01000127">
    <property type="protein sequence ID" value="GAX84530.1"/>
    <property type="molecule type" value="Genomic_DNA"/>
</dbReference>
<sequence>MSSSLITSLYHLTSKQITPALLTSAFYDAGRDALTTLFQESTTLPYTSTTNLDGQGHTVSSLLDKAYHAVIAAGAYDTTDVPTFSPEVLNAMMLILQPVFLFTMLSAINSSTALGFVTQMYASAAMYVAASVGISRLAGTFTGTTSSDYQKLSSIALNVINVVYNAIGAGYDNKIIENIMDVSNSAKLQSQELASQYASLKTRLVKANDMQATFSVDSVDVSRARRTFYCWLAAYITVFVASVYLIWSDRIPSFLSLSASVLGLVTVVLLATWIYRLIANRNGIKSYV</sequence>
<dbReference type="AlphaFoldDB" id="A0A250XP06"/>
<feature type="transmembrane region" description="Helical" evidence="1">
    <location>
        <begin position="253"/>
        <end position="275"/>
    </location>
</feature>
<keyword evidence="1" id="KW-1133">Transmembrane helix</keyword>